<evidence type="ECO:0000313" key="1">
    <source>
        <dbReference type="EMBL" id="PYI22549.1"/>
    </source>
</evidence>
<dbReference type="AlphaFoldDB" id="A0A2V5HDX9"/>
<keyword evidence="2" id="KW-1185">Reference proteome</keyword>
<proteinExistence type="predicted"/>
<gene>
    <name evidence="1" type="ORF">BO99DRAFT_9192</name>
</gene>
<name>A0A2V5HDX9_ASPV1</name>
<dbReference type="EMBL" id="KZ825110">
    <property type="protein sequence ID" value="PYI22549.1"/>
    <property type="molecule type" value="Genomic_DNA"/>
</dbReference>
<evidence type="ECO:0000313" key="2">
    <source>
        <dbReference type="Proteomes" id="UP000249829"/>
    </source>
</evidence>
<reference evidence="1 2" key="1">
    <citation type="submission" date="2018-02" db="EMBL/GenBank/DDBJ databases">
        <title>The genomes of Aspergillus section Nigri reveals drivers in fungal speciation.</title>
        <authorList>
            <consortium name="DOE Joint Genome Institute"/>
            <person name="Vesth T.C."/>
            <person name="Nybo J."/>
            <person name="Theobald S."/>
            <person name="Brandl J."/>
            <person name="Frisvad J.C."/>
            <person name="Nielsen K.F."/>
            <person name="Lyhne E.K."/>
            <person name="Kogle M.E."/>
            <person name="Kuo A."/>
            <person name="Riley R."/>
            <person name="Clum A."/>
            <person name="Nolan M."/>
            <person name="Lipzen A."/>
            <person name="Salamov A."/>
            <person name="Henrissat B."/>
            <person name="Wiebenga A."/>
            <person name="De vries R.P."/>
            <person name="Grigoriev I.V."/>
            <person name="Mortensen U.H."/>
            <person name="Andersen M.R."/>
            <person name="Baker S.E."/>
        </authorList>
    </citation>
    <scope>NUCLEOTIDE SEQUENCE [LARGE SCALE GENOMIC DNA]</scope>
    <source>
        <strain evidence="1 2">CBS 115571</strain>
    </source>
</reference>
<sequence>MSGRRPKLWLSWQNPANVSGGHDWQYASPTMMSLETSCSTPLVYSARQPQRAFHRRSCVLVVSGSLHLCCQKKKKKRSKK</sequence>
<accession>A0A2V5HDX9</accession>
<dbReference type="Proteomes" id="UP000249829">
    <property type="component" value="Unassembled WGS sequence"/>
</dbReference>
<protein>
    <submittedName>
        <fullName evidence="1">Uncharacterized protein</fullName>
    </submittedName>
</protein>
<organism evidence="1 2">
    <name type="scientific">Aspergillus violaceofuscus (strain CBS 115571)</name>
    <dbReference type="NCBI Taxonomy" id="1450538"/>
    <lineage>
        <taxon>Eukaryota</taxon>
        <taxon>Fungi</taxon>
        <taxon>Dikarya</taxon>
        <taxon>Ascomycota</taxon>
        <taxon>Pezizomycotina</taxon>
        <taxon>Eurotiomycetes</taxon>
        <taxon>Eurotiomycetidae</taxon>
        <taxon>Eurotiales</taxon>
        <taxon>Aspergillaceae</taxon>
        <taxon>Aspergillus</taxon>
    </lineage>
</organism>